<dbReference type="EMBL" id="RYER01000021">
    <property type="protein sequence ID" value="RUO13596.1"/>
    <property type="molecule type" value="Genomic_DNA"/>
</dbReference>
<keyword evidence="2" id="KW-1185">Reference proteome</keyword>
<protein>
    <submittedName>
        <fullName evidence="1">Uncharacterized protein</fullName>
    </submittedName>
</protein>
<dbReference type="Proteomes" id="UP000268436">
    <property type="component" value="Unassembled WGS sequence"/>
</dbReference>
<evidence type="ECO:0000313" key="1">
    <source>
        <dbReference type="EMBL" id="RUO13596.1"/>
    </source>
</evidence>
<gene>
    <name evidence="1" type="ORF">EJK54_0362</name>
</gene>
<name>A0ABY0BIY8_MORCA</name>
<reference evidence="1 2" key="1">
    <citation type="submission" date="2018-12" db="EMBL/GenBank/DDBJ databases">
        <title>Persistence of Moraxella catarrhalis in Chronic Obstructive Pulmonary Disease and Regulation of the Hag/MID Adhesin.</title>
        <authorList>
            <person name="Murphy T."/>
            <person name="Zhao X."/>
            <person name="Vyas G."/>
            <person name="Aluvathingal J."/>
            <person name="Nadendla S."/>
            <person name="Tallon L."/>
            <person name="Tettelin H."/>
        </authorList>
    </citation>
    <scope>NUCLEOTIDE SEQUENCE [LARGE SCALE GENOMIC DNA]</scope>
    <source>
        <strain evidence="1 2">173P27B1</strain>
    </source>
</reference>
<proteinExistence type="predicted"/>
<accession>A0ABY0BIY8</accession>
<organism evidence="1 2">
    <name type="scientific">Moraxella catarrhalis</name>
    <name type="common">Branhamella catarrhalis</name>
    <dbReference type="NCBI Taxonomy" id="480"/>
    <lineage>
        <taxon>Bacteria</taxon>
        <taxon>Pseudomonadati</taxon>
        <taxon>Pseudomonadota</taxon>
        <taxon>Gammaproteobacteria</taxon>
        <taxon>Moraxellales</taxon>
        <taxon>Moraxellaceae</taxon>
        <taxon>Moraxella</taxon>
    </lineage>
</organism>
<evidence type="ECO:0000313" key="2">
    <source>
        <dbReference type="Proteomes" id="UP000268436"/>
    </source>
</evidence>
<comment type="caution">
    <text evidence="1">The sequence shown here is derived from an EMBL/GenBank/DDBJ whole genome shotgun (WGS) entry which is preliminary data.</text>
</comment>
<sequence length="56" mass="6204">MNTKLLETIAAIIKIMASMANIQSILYPFIIMSTPYHLKITHTNKHCQSIGGAIMS</sequence>